<comment type="caution">
    <text evidence="2">The sequence shown here is derived from an EMBL/GenBank/DDBJ whole genome shotgun (WGS) entry which is preliminary data.</text>
</comment>
<feature type="region of interest" description="Disordered" evidence="1">
    <location>
        <begin position="1"/>
        <end position="142"/>
    </location>
</feature>
<protein>
    <recommendedName>
        <fullName evidence="4">Myb-like domain-containing protein</fullName>
    </recommendedName>
</protein>
<accession>A0A2K0UDF1</accession>
<name>A0A2K0UDF1_TRIHA</name>
<dbReference type="EMBL" id="MTYI01000050">
    <property type="protein sequence ID" value="PNP55787.1"/>
    <property type="molecule type" value="Genomic_DNA"/>
</dbReference>
<feature type="compositionally biased region" description="Polar residues" evidence="1">
    <location>
        <begin position="91"/>
        <end position="109"/>
    </location>
</feature>
<proteinExistence type="predicted"/>
<evidence type="ECO:0000313" key="3">
    <source>
        <dbReference type="Proteomes" id="UP000236290"/>
    </source>
</evidence>
<feature type="compositionally biased region" description="Polar residues" evidence="1">
    <location>
        <begin position="22"/>
        <end position="42"/>
    </location>
</feature>
<reference evidence="2 3" key="1">
    <citation type="submission" date="2017-02" db="EMBL/GenBank/DDBJ databases">
        <title>Genomes of Trichoderma spp. with biocontrol activity.</title>
        <authorList>
            <person name="Gardiner D."/>
            <person name="Kazan K."/>
            <person name="Vos C."/>
            <person name="Harvey P."/>
        </authorList>
    </citation>
    <scope>NUCLEOTIDE SEQUENCE [LARGE SCALE GENOMIC DNA]</scope>
    <source>
        <strain evidence="2 3">Tr1</strain>
    </source>
</reference>
<evidence type="ECO:0008006" key="4">
    <source>
        <dbReference type="Google" id="ProtNLM"/>
    </source>
</evidence>
<sequence length="201" mass="22261">MDTGSQVHDKVEASLLQDESENLTGQSGTGSSISEPINSNPQDEADESSVPILVRRALAAGRTPLPTSRPPIKAIGMHIADPGRTTRESSYDSQGTELDQPSETDQKQTAKGKALRPASHGHPKAKNSNTRPKGQKARASFRRVQRRKWILSDIKSLIRMREDKMSWQVIAGSFSNRTVDGVRQTFFKYKPLFQDMKSGEE</sequence>
<dbReference type="Proteomes" id="UP000236290">
    <property type="component" value="Unassembled WGS sequence"/>
</dbReference>
<evidence type="ECO:0000313" key="2">
    <source>
        <dbReference type="EMBL" id="PNP55787.1"/>
    </source>
</evidence>
<feature type="compositionally biased region" description="Basic residues" evidence="1">
    <location>
        <begin position="133"/>
        <end position="142"/>
    </location>
</feature>
<dbReference type="AlphaFoldDB" id="A0A2K0UDF1"/>
<dbReference type="OrthoDB" id="4898773at2759"/>
<gene>
    <name evidence="2" type="ORF">THARTR1_04007</name>
</gene>
<evidence type="ECO:0000256" key="1">
    <source>
        <dbReference type="SAM" id="MobiDB-lite"/>
    </source>
</evidence>
<organism evidence="2 3">
    <name type="scientific">Trichoderma harzianum</name>
    <name type="common">Hypocrea lixii</name>
    <dbReference type="NCBI Taxonomy" id="5544"/>
    <lineage>
        <taxon>Eukaryota</taxon>
        <taxon>Fungi</taxon>
        <taxon>Dikarya</taxon>
        <taxon>Ascomycota</taxon>
        <taxon>Pezizomycotina</taxon>
        <taxon>Sordariomycetes</taxon>
        <taxon>Hypocreomycetidae</taxon>
        <taxon>Hypocreales</taxon>
        <taxon>Hypocreaceae</taxon>
        <taxon>Trichoderma</taxon>
    </lineage>
</organism>